<evidence type="ECO:0000313" key="3">
    <source>
        <dbReference type="EMBL" id="ORW40707.1"/>
    </source>
</evidence>
<name>A0A1X2A5E7_9MYCO</name>
<dbReference type="EMBL" id="LQPN01000066">
    <property type="protein sequence ID" value="ORW40707.1"/>
    <property type="molecule type" value="Genomic_DNA"/>
</dbReference>
<dbReference type="Proteomes" id="UP000193801">
    <property type="component" value="Unassembled WGS sequence"/>
</dbReference>
<evidence type="ECO:0000256" key="1">
    <source>
        <dbReference type="SAM" id="MobiDB-lite"/>
    </source>
</evidence>
<reference evidence="3" key="2">
    <citation type="submission" date="2016-01" db="EMBL/GenBank/DDBJ databases">
        <authorList>
            <person name="Oliw E.H."/>
        </authorList>
    </citation>
    <scope>NUCLEOTIDE SEQUENCE</scope>
    <source>
        <strain evidence="3">IEC33</strain>
    </source>
</reference>
<sequence length="107" mass="11176">MDRAAPPTPRAATSQVARTARPQVSPEATSSDWLRRLAGLLGFLRGAGRGFRAPPARDVAFDLLVRAPERAAVLLGMRARVVANTSSTPPATRVTAARGGMSVSGPE</sequence>
<feature type="region of interest" description="Disordered" evidence="1">
    <location>
        <begin position="1"/>
        <end position="29"/>
    </location>
</feature>
<comment type="caution">
    <text evidence="3">The sequence shown here is derived from an EMBL/GenBank/DDBJ whole genome shotgun (WGS) entry which is preliminary data.</text>
</comment>
<evidence type="ECO:0000313" key="5">
    <source>
        <dbReference type="Proteomes" id="UP000193801"/>
    </source>
</evidence>
<organism evidence="3 4">
    <name type="scientific">Mycobacterium paraense</name>
    <dbReference type="NCBI Taxonomy" id="767916"/>
    <lineage>
        <taxon>Bacteria</taxon>
        <taxon>Bacillati</taxon>
        <taxon>Actinomycetota</taxon>
        <taxon>Actinomycetes</taxon>
        <taxon>Mycobacteriales</taxon>
        <taxon>Mycobacteriaceae</taxon>
        <taxon>Mycobacterium</taxon>
        <taxon>Mycobacterium simiae complex</taxon>
    </lineage>
</organism>
<dbReference type="STRING" id="767916.AWB91_01135"/>
<dbReference type="Proteomes" id="UP000193285">
    <property type="component" value="Unassembled WGS sequence"/>
</dbReference>
<reference evidence="4 5" key="1">
    <citation type="journal article" date="2015" name="Emerg. Microbes Infect.">
        <title>Characterization of 17 strains belonging to the Mycobacterium simiae complex and description of Mycobacterium paraense sp. nov.</title>
        <authorList>
            <person name="Fusco da Costa A.R."/>
            <person name="Fedrizzi T."/>
            <person name="Lopes M.L."/>
            <person name="Pecorari M."/>
            <person name="Oliveira da Costa W.L."/>
            <person name="Giacobazzi E."/>
            <person name="da Costa Bahia J.R."/>
            <person name="De Sanctis V."/>
            <person name="Batista Lima K.V."/>
            <person name="Bertorelli R."/>
            <person name="Grottola A."/>
            <person name="Fabio A."/>
            <person name="Mariottini A."/>
            <person name="Ferretti P."/>
            <person name="Di Leva F."/>
            <person name="Fregni Serpini G."/>
            <person name="Tagliazucchi S."/>
            <person name="Rumpianesi F."/>
            <person name="Jousson O."/>
            <person name="Segata N."/>
            <person name="Tortoli E."/>
        </authorList>
    </citation>
    <scope>NUCLEOTIDE SEQUENCE [LARGE SCALE GENOMIC DNA]</scope>
    <source>
        <strain evidence="2 5">FI-07156</strain>
        <strain evidence="3 4">IEC33</strain>
    </source>
</reference>
<evidence type="ECO:0000313" key="4">
    <source>
        <dbReference type="Proteomes" id="UP000193285"/>
    </source>
</evidence>
<accession>A0A1X2A5E7</accession>
<reference evidence="2" key="3">
    <citation type="submission" date="2016-01" db="EMBL/GenBank/DDBJ databases">
        <authorList>
            <person name="Ana R.F.D.C."/>
            <person name="Tarcisio F."/>
            <person name="Maria L.L."/>
            <person name="Monica P."/>
            <person name="Wana L.O.D.C."/>
            <person name="Elisabetta G."/>
            <person name="Jeann R.D.C.B."/>
            <person name="Veronica D.S."/>
            <person name="Karla V.B.L."/>
            <person name="Roberto B."/>
            <person name="Antonella G."/>
            <person name="Anna F."/>
            <person name="Alessandro M."/>
            <person name="Pamela F."/>
            <person name="Francesca D.L."/>
            <person name="Giulia F.S."/>
            <person name="Sara T."/>
            <person name="Fabio R."/>
            <person name="Olivier J."/>
            <person name="Nicola S."/>
            <person name="Enrico T."/>
        </authorList>
    </citation>
    <scope>NUCLEOTIDE SEQUENCE</scope>
    <source>
        <strain evidence="2">FI-07156</strain>
    </source>
</reference>
<proteinExistence type="predicted"/>
<gene>
    <name evidence="3" type="ORF">AWB90_22545</name>
    <name evidence="2" type="ORF">AWB91_01135</name>
</gene>
<dbReference type="EMBL" id="LQPK01000001">
    <property type="protein sequence ID" value="ORW34193.1"/>
    <property type="molecule type" value="Genomic_DNA"/>
</dbReference>
<protein>
    <submittedName>
        <fullName evidence="3">Uncharacterized protein</fullName>
    </submittedName>
</protein>
<dbReference type="AlphaFoldDB" id="A0A1X2A5E7"/>
<keyword evidence="5" id="KW-1185">Reference proteome</keyword>
<evidence type="ECO:0000313" key="2">
    <source>
        <dbReference type="EMBL" id="ORW34193.1"/>
    </source>
</evidence>